<dbReference type="Pfam" id="PF02291">
    <property type="entry name" value="TFIID-31kDa"/>
    <property type="match status" value="1"/>
</dbReference>
<dbReference type="FunCoup" id="A0A4S2N7H3">
    <property type="interactions" value="448"/>
</dbReference>
<dbReference type="GO" id="GO:0051123">
    <property type="term" value="P:RNA polymerase II preinitiation complex assembly"/>
    <property type="evidence" value="ECO:0007669"/>
    <property type="project" value="TreeGrafter"/>
</dbReference>
<dbReference type="InParanoid" id="A0A4S2N7H3"/>
<feature type="compositionally biased region" description="Acidic residues" evidence="6">
    <location>
        <begin position="208"/>
        <end position="218"/>
    </location>
</feature>
<dbReference type="Proteomes" id="UP000298138">
    <property type="component" value="Unassembled WGS sequence"/>
</dbReference>
<comment type="similarity">
    <text evidence="2">Belongs to the TAF9 family.</text>
</comment>
<feature type="compositionally biased region" description="Low complexity" evidence="6">
    <location>
        <begin position="1"/>
        <end position="15"/>
    </location>
</feature>
<feature type="region of interest" description="Disordered" evidence="6">
    <location>
        <begin position="1"/>
        <end position="46"/>
    </location>
</feature>
<accession>A0A4S2N7H3</accession>
<dbReference type="GO" id="GO:0016251">
    <property type="term" value="F:RNA polymerase II general transcription initiation factor activity"/>
    <property type="evidence" value="ECO:0007669"/>
    <property type="project" value="TreeGrafter"/>
</dbReference>
<evidence type="ECO:0000256" key="2">
    <source>
        <dbReference type="ARBA" id="ARBA00007646"/>
    </source>
</evidence>
<keyword evidence="3" id="KW-0805">Transcription regulation</keyword>
<evidence type="ECO:0000256" key="1">
    <source>
        <dbReference type="ARBA" id="ARBA00004123"/>
    </source>
</evidence>
<dbReference type="AlphaFoldDB" id="A0A4S2N7H3"/>
<evidence type="ECO:0000256" key="5">
    <source>
        <dbReference type="ARBA" id="ARBA00023242"/>
    </source>
</evidence>
<dbReference type="GO" id="GO:0003713">
    <property type="term" value="F:transcription coactivator activity"/>
    <property type="evidence" value="ECO:0007669"/>
    <property type="project" value="TreeGrafter"/>
</dbReference>
<dbReference type="Gene3D" id="1.10.20.10">
    <property type="entry name" value="Histone, subunit A"/>
    <property type="match status" value="1"/>
</dbReference>
<dbReference type="InterPro" id="IPR003162">
    <property type="entry name" value="TFIID-31"/>
</dbReference>
<evidence type="ECO:0000256" key="6">
    <source>
        <dbReference type="SAM" id="MobiDB-lite"/>
    </source>
</evidence>
<dbReference type="STRING" id="341454.A0A4S2N7H3"/>
<dbReference type="InterPro" id="IPR051431">
    <property type="entry name" value="TFIID_subunit_9"/>
</dbReference>
<reference evidence="7 8" key="1">
    <citation type="submission" date="2019-04" db="EMBL/GenBank/DDBJ databases">
        <title>Comparative genomics and transcriptomics to analyze fruiting body development in filamentous ascomycetes.</title>
        <authorList>
            <consortium name="DOE Joint Genome Institute"/>
            <person name="Lutkenhaus R."/>
            <person name="Traeger S."/>
            <person name="Breuer J."/>
            <person name="Kuo A."/>
            <person name="Lipzen A."/>
            <person name="Pangilinan J."/>
            <person name="Dilworth D."/>
            <person name="Sandor L."/>
            <person name="Poggeler S."/>
            <person name="Barry K."/>
            <person name="Grigoriev I.V."/>
            <person name="Nowrousian M."/>
        </authorList>
    </citation>
    <scope>NUCLEOTIDE SEQUENCE [LARGE SCALE GENOMIC DNA]</scope>
    <source>
        <strain evidence="7 8">CBS 389.68</strain>
    </source>
</reference>
<keyword evidence="8" id="KW-1185">Reference proteome</keyword>
<protein>
    <submittedName>
        <fullName evidence="7">TFIID-31kDa-domain-containing protein</fullName>
    </submittedName>
</protein>
<name>A0A4S2N7H3_9PEZI</name>
<dbReference type="GO" id="GO:0000124">
    <property type="term" value="C:SAGA complex"/>
    <property type="evidence" value="ECO:0007669"/>
    <property type="project" value="TreeGrafter"/>
</dbReference>
<feature type="region of interest" description="Disordered" evidence="6">
    <location>
        <begin position="204"/>
        <end position="234"/>
    </location>
</feature>
<proteinExistence type="inferred from homology"/>
<dbReference type="EMBL" id="ML220112">
    <property type="protein sequence ID" value="TGZ85260.1"/>
    <property type="molecule type" value="Genomic_DNA"/>
</dbReference>
<keyword evidence="4" id="KW-0804">Transcription</keyword>
<dbReference type="InterPro" id="IPR009072">
    <property type="entry name" value="Histone-fold"/>
</dbReference>
<dbReference type="CDD" id="cd07979">
    <property type="entry name" value="HFD_TAF9"/>
    <property type="match status" value="1"/>
</dbReference>
<dbReference type="SUPFAM" id="SSF47113">
    <property type="entry name" value="Histone-fold"/>
    <property type="match status" value="1"/>
</dbReference>
<keyword evidence="5" id="KW-0539">Nucleus</keyword>
<dbReference type="GO" id="GO:0046982">
    <property type="term" value="F:protein heterodimerization activity"/>
    <property type="evidence" value="ECO:0007669"/>
    <property type="project" value="InterPro"/>
</dbReference>
<dbReference type="OrthoDB" id="341924at2759"/>
<gene>
    <name evidence="7" type="ORF">EX30DRAFT_337648</name>
</gene>
<comment type="subcellular location">
    <subcellularLocation>
        <location evidence="1">Nucleus</location>
    </subcellularLocation>
</comment>
<dbReference type="GO" id="GO:0005669">
    <property type="term" value="C:transcription factor TFIID complex"/>
    <property type="evidence" value="ECO:0007669"/>
    <property type="project" value="TreeGrafter"/>
</dbReference>
<evidence type="ECO:0000256" key="4">
    <source>
        <dbReference type="ARBA" id="ARBA00023163"/>
    </source>
</evidence>
<organism evidence="7 8">
    <name type="scientific">Ascodesmis nigricans</name>
    <dbReference type="NCBI Taxonomy" id="341454"/>
    <lineage>
        <taxon>Eukaryota</taxon>
        <taxon>Fungi</taxon>
        <taxon>Dikarya</taxon>
        <taxon>Ascomycota</taxon>
        <taxon>Pezizomycotina</taxon>
        <taxon>Pezizomycetes</taxon>
        <taxon>Pezizales</taxon>
        <taxon>Ascodesmidaceae</taxon>
        <taxon>Ascodesmis</taxon>
    </lineage>
</organism>
<dbReference type="PANTHER" id="PTHR48068">
    <property type="entry name" value="TAF9 RNA POLYMERASE II, TATA BOX-BINDING PROTEIN (TBP)-ASSOCIATED FACTOR"/>
    <property type="match status" value="1"/>
</dbReference>
<dbReference type="PANTHER" id="PTHR48068:SF4">
    <property type="entry name" value="TATA-BOX BINDING PROTEIN ASSOCIATED FACTOR 9"/>
    <property type="match status" value="1"/>
</dbReference>
<feature type="compositionally biased region" description="Pro residues" evidence="6">
    <location>
        <begin position="16"/>
        <end position="32"/>
    </location>
</feature>
<evidence type="ECO:0000256" key="3">
    <source>
        <dbReference type="ARBA" id="ARBA00023015"/>
    </source>
</evidence>
<evidence type="ECO:0000313" key="8">
    <source>
        <dbReference type="Proteomes" id="UP000298138"/>
    </source>
</evidence>
<sequence length="234" mass="24922">MSESTAADAADAAPRPTSPLPPPASGAPPTEAPQPTESPADAGARKPRDARILHLILASMGVGAYEERVPLMLLDFAYRYTSAVLQDALLFSDSINSTANTGGQNPPASIATNDLRMSIASRVNHQFNPGLPKEFLLEVAQDRNRVALPTVGPEFGVRLPPEKYCLTGINWDLEEGMEEWAEVSDDEDEDVDMPVMGSGVMLSTAKEENDEDKMDVDDLFGGGSGDGDTTMADA</sequence>
<evidence type="ECO:0000313" key="7">
    <source>
        <dbReference type="EMBL" id="TGZ85260.1"/>
    </source>
</evidence>